<dbReference type="STRING" id="768670.Calni_0127"/>
<sequence precursor="true">MLKNRKFTRVAIFLLILLIVAISSGFRYYQLYEWKVNHPSYFVKDTVSLTTLDGYYWIRLARAYDNLTDKKIPDIYRGYPDHPYTFKLETHNLLVYLINKTSKLTGNYYYAGVYLVIILSSVFIIPLFLYLYSCGFTSTAIVTTILTTFSYSYLYRTYVGRVDTDCLNLFFPFMMSYLIYLIPKLEGYRRYIASIALGITAYLFMWWYQYPGFLIAYLGVFVLYLIIKRVKFWAMLTSIILFILFANPKYFMSGIDNIIYFVFGSKYFAGEALNVNKIAWPNIAEFISETQKQSWQTILLYAAGDKYLGLAGLIGLGLLILRLRFDILPLLPILLLGLISFKSGNRFTMYLSPFIFAGLGYLIYFSSEYLVDNGLKVFKEHIKIFSESISTIISIVLMVVVIYFFSGVHYKPTPSVPLNIQQTMIDIKDRFGSVPVVWTWWDFGYAYQDLANFSTVHDGGIQGKERTYFVGLSFSLPDQMKMRNIISYFDHKGFKMLENGDVDPKKIINEATNFTLPVKNGNILVAVSYDMVYKYDGIDFFARWDFDKKKSDYDDYEKLNCNYNGSILRCNDVDVDITQGVWGDEQLSNVYIIDESGIVKHYDFNVDGRIIQIVLKNNQVFISYILDDSVFQSNFNQLYFFGKYDDKIFEKVYDNFPIMRIFRVK</sequence>
<feature type="transmembrane region" description="Helical" evidence="1">
    <location>
        <begin position="347"/>
        <end position="364"/>
    </location>
</feature>
<feature type="domain" description="STT3/PglB/AglB core" evidence="2">
    <location>
        <begin position="436"/>
        <end position="486"/>
    </location>
</feature>
<keyword evidence="1" id="KW-0472">Membrane</keyword>
<feature type="transmembrane region" description="Helical" evidence="1">
    <location>
        <begin position="323"/>
        <end position="341"/>
    </location>
</feature>
<dbReference type="Proteomes" id="UP000007039">
    <property type="component" value="Chromosome"/>
</dbReference>
<protein>
    <submittedName>
        <fullName evidence="3">Oligosaccharyl transferase STT3 subunit</fullName>
    </submittedName>
</protein>
<proteinExistence type="predicted"/>
<dbReference type="AlphaFoldDB" id="E4TIT6"/>
<dbReference type="OrthoDB" id="9796223at2"/>
<feature type="transmembrane region" description="Helical" evidence="1">
    <location>
        <begin position="136"/>
        <end position="155"/>
    </location>
</feature>
<evidence type="ECO:0000313" key="4">
    <source>
        <dbReference type="Proteomes" id="UP000007039"/>
    </source>
</evidence>
<feature type="transmembrane region" description="Helical" evidence="1">
    <location>
        <begin position="167"/>
        <end position="183"/>
    </location>
</feature>
<dbReference type="GO" id="GO:0016740">
    <property type="term" value="F:transferase activity"/>
    <property type="evidence" value="ECO:0007669"/>
    <property type="project" value="UniProtKB-KW"/>
</dbReference>
<dbReference type="EMBL" id="CP002347">
    <property type="protein sequence ID" value="ADR18041.1"/>
    <property type="molecule type" value="Genomic_DNA"/>
</dbReference>
<keyword evidence="3" id="KW-0808">Transferase</keyword>
<dbReference type="eggNOG" id="COG1287">
    <property type="taxonomic scope" value="Bacteria"/>
</dbReference>
<evidence type="ECO:0000259" key="2">
    <source>
        <dbReference type="Pfam" id="PF21436"/>
    </source>
</evidence>
<reference key="1">
    <citation type="submission" date="2010-11" db="EMBL/GenBank/DDBJ databases">
        <title>The complete genome of chromosome of Calditerrivibrio nitroreducens DSM 19672.</title>
        <authorList>
            <consortium name="US DOE Joint Genome Institute (JGI-PGF)"/>
            <person name="Lucas S."/>
            <person name="Copeland A."/>
            <person name="Lapidus A."/>
            <person name="Bruce D."/>
            <person name="Goodwin L."/>
            <person name="Pitluck S."/>
            <person name="Kyrpides N."/>
            <person name="Mavromatis K."/>
            <person name="Ivanova N."/>
            <person name="Mikhailova N."/>
            <person name="Zeytun A."/>
            <person name="Brettin T."/>
            <person name="Detter J.C."/>
            <person name="Tapia R."/>
            <person name="Han C."/>
            <person name="Land M."/>
            <person name="Hauser L."/>
            <person name="Markowitz V."/>
            <person name="Cheng J.-F."/>
            <person name="Hugenholtz P."/>
            <person name="Woyke T."/>
            <person name="Wu D."/>
            <person name="Spring S."/>
            <person name="Schroeder M."/>
            <person name="Brambilla E."/>
            <person name="Klenk H.-P."/>
            <person name="Eisen J.A."/>
        </authorList>
    </citation>
    <scope>NUCLEOTIDE SEQUENCE [LARGE SCALE GENOMIC DNA]</scope>
    <source>
        <strain>DSM 19672</strain>
    </source>
</reference>
<dbReference type="InterPro" id="IPR048999">
    <property type="entry name" value="STT3-PglB_core"/>
</dbReference>
<dbReference type="Pfam" id="PF21436">
    <property type="entry name" value="STT3-PglB_core"/>
    <property type="match status" value="1"/>
</dbReference>
<name>E4TIT6_CALNY</name>
<feature type="transmembrane region" description="Helical" evidence="1">
    <location>
        <begin position="384"/>
        <end position="405"/>
    </location>
</feature>
<dbReference type="RefSeq" id="WP_013450258.1">
    <property type="nucleotide sequence ID" value="NC_014758.1"/>
</dbReference>
<keyword evidence="1" id="KW-0812">Transmembrane</keyword>
<evidence type="ECO:0000256" key="1">
    <source>
        <dbReference type="SAM" id="Phobius"/>
    </source>
</evidence>
<organism evidence="3 4">
    <name type="scientific">Calditerrivibrio nitroreducens (strain DSM 19672 / NBRC 101217 / Yu37-1)</name>
    <dbReference type="NCBI Taxonomy" id="768670"/>
    <lineage>
        <taxon>Bacteria</taxon>
        <taxon>Pseudomonadati</taxon>
        <taxon>Deferribacterota</taxon>
        <taxon>Deferribacteres</taxon>
        <taxon>Deferribacterales</taxon>
        <taxon>Calditerrivibrionaceae</taxon>
    </lineage>
</organism>
<feature type="transmembrane region" description="Helical" evidence="1">
    <location>
        <begin position="214"/>
        <end position="245"/>
    </location>
</feature>
<dbReference type="Gene3D" id="3.40.1380.40">
    <property type="match status" value="1"/>
</dbReference>
<feature type="transmembrane region" description="Helical" evidence="1">
    <location>
        <begin position="108"/>
        <end position="129"/>
    </location>
</feature>
<gene>
    <name evidence="3" type="ordered locus">Calni_0127</name>
</gene>
<reference evidence="3 4" key="2">
    <citation type="journal article" date="2011" name="Stand. Genomic Sci.">
        <title>Complete genome sequence of Calditerrivibrio nitroreducens type strain (Yu37-1).</title>
        <authorList>
            <person name="Pitluck S."/>
            <person name="Sikorski J."/>
            <person name="Zeytun A."/>
            <person name="Lapidus A."/>
            <person name="Nolan M."/>
            <person name="Lucas S."/>
            <person name="Hammon N."/>
            <person name="Deshpande S."/>
            <person name="Cheng J.F."/>
            <person name="Tapia R."/>
            <person name="Han C."/>
            <person name="Goodwin L."/>
            <person name="Liolios K."/>
            <person name="Pagani I."/>
            <person name="Ivanova N."/>
            <person name="Mavromatis K."/>
            <person name="Pati A."/>
            <person name="Chen A."/>
            <person name="Palaniappan K."/>
            <person name="Hauser L."/>
            <person name="Chang Y.J."/>
            <person name="Jeffries C.D."/>
            <person name="Detter J.C."/>
            <person name="Brambilla E."/>
            <person name="Djao O.D."/>
            <person name="Rohde M."/>
            <person name="Spring S."/>
            <person name="Goker M."/>
            <person name="Woyke T."/>
            <person name="Bristow J."/>
            <person name="Eisen J.A."/>
            <person name="Markowitz V."/>
            <person name="Hugenholtz P."/>
            <person name="Kyrpides N.C."/>
            <person name="Klenk H.P."/>
            <person name="Land M."/>
        </authorList>
    </citation>
    <scope>NUCLEOTIDE SEQUENCE [LARGE SCALE GENOMIC DNA]</scope>
    <source>
        <strain evidence="4">DSM 19672 / NBRC 101217 / Yu37-1</strain>
    </source>
</reference>
<dbReference type="HOGENOM" id="CLU_405836_0_0_0"/>
<dbReference type="KEGG" id="cni:Calni_0127"/>
<keyword evidence="4" id="KW-1185">Reference proteome</keyword>
<evidence type="ECO:0000313" key="3">
    <source>
        <dbReference type="EMBL" id="ADR18041.1"/>
    </source>
</evidence>
<keyword evidence="1" id="KW-1133">Transmembrane helix</keyword>
<accession>E4TIT6</accession>